<evidence type="ECO:0000256" key="4">
    <source>
        <dbReference type="ARBA" id="ARBA00022840"/>
    </source>
</evidence>
<dbReference type="PANTHER" id="PTHR23135">
    <property type="entry name" value="MUR LIGASE FAMILY MEMBER"/>
    <property type="match status" value="1"/>
</dbReference>
<keyword evidence="2" id="KW-0436">Ligase</keyword>
<feature type="non-terminal residue" evidence="10">
    <location>
        <position position="359"/>
    </location>
</feature>
<dbReference type="Pfam" id="PF01225">
    <property type="entry name" value="Mur_ligase"/>
    <property type="match status" value="1"/>
</dbReference>
<keyword evidence="6" id="KW-0573">Peptidoglycan synthesis</keyword>
<dbReference type="InterPro" id="IPR013221">
    <property type="entry name" value="Mur_ligase_cen"/>
</dbReference>
<gene>
    <name evidence="10" type="ORF">METZ01_LOCUS166101</name>
</gene>
<name>A0A382BJ98_9ZZZZ</name>
<feature type="domain" description="Mur ligase central" evidence="9">
    <location>
        <begin position="103"/>
        <end position="306"/>
    </location>
</feature>
<dbReference type="InterPro" id="IPR018109">
    <property type="entry name" value="Folylpolyglutamate_synth_CS"/>
</dbReference>
<dbReference type="GO" id="GO:0009252">
    <property type="term" value="P:peptidoglycan biosynthetic process"/>
    <property type="evidence" value="ECO:0007669"/>
    <property type="project" value="UniProtKB-KW"/>
</dbReference>
<keyword evidence="4" id="KW-0067">ATP-binding</keyword>
<dbReference type="GO" id="GO:0005524">
    <property type="term" value="F:ATP binding"/>
    <property type="evidence" value="ECO:0007669"/>
    <property type="project" value="UniProtKB-KW"/>
</dbReference>
<dbReference type="GO" id="GO:0071555">
    <property type="term" value="P:cell wall organization"/>
    <property type="evidence" value="ECO:0007669"/>
    <property type="project" value="UniProtKB-KW"/>
</dbReference>
<dbReference type="GO" id="GO:0008360">
    <property type="term" value="P:regulation of cell shape"/>
    <property type="evidence" value="ECO:0007669"/>
    <property type="project" value="UniProtKB-KW"/>
</dbReference>
<keyword evidence="5" id="KW-0133">Cell shape</keyword>
<sequence>MFLKDYYPKLNKKFVKLKFNGIAFDSNSVKKDYIFFAIKGNNLDGNKFVKDAIKNGSKIIISEKAKEGFKNNILYLKNKNPRKMLAEFSTKINYKRPNNLIAVTGTNGKSSIANFYYQILKLNKIKVSSIGTLGINGINYKKNISNTTYDPIQLNKIFRILKKKKINNVILEASSHGLKQHRLDGLKFNLGIFTNLSRDHLDYHKTFKDYFDSKLILFRKLMKKKSNIIFDEDLNISKKIKSISKNKNLKTLSIGSNNSNLKIIDHKFVNLDQQIKFLYKNKIYNFSTKLIGKVQIKNLIMSILAASKSNITLKNILNSIKKIKPVSGRFEKVSNLKNNSIIILDYAHTPDALRVCLKN</sequence>
<dbReference type="InterPro" id="IPR036565">
    <property type="entry name" value="Mur-like_cat_sf"/>
</dbReference>
<organism evidence="10">
    <name type="scientific">marine metagenome</name>
    <dbReference type="NCBI Taxonomy" id="408172"/>
    <lineage>
        <taxon>unclassified sequences</taxon>
        <taxon>metagenomes</taxon>
        <taxon>ecological metagenomes</taxon>
    </lineage>
</organism>
<evidence type="ECO:0000256" key="1">
    <source>
        <dbReference type="ARBA" id="ARBA00022490"/>
    </source>
</evidence>
<dbReference type="GO" id="GO:0005737">
    <property type="term" value="C:cytoplasm"/>
    <property type="evidence" value="ECO:0007669"/>
    <property type="project" value="InterPro"/>
</dbReference>
<keyword evidence="7" id="KW-0961">Cell wall biogenesis/degradation</keyword>
<proteinExistence type="predicted"/>
<dbReference type="PROSITE" id="PS01011">
    <property type="entry name" value="FOLYLPOLYGLU_SYNT_1"/>
    <property type="match status" value="1"/>
</dbReference>
<dbReference type="SUPFAM" id="SSF53623">
    <property type="entry name" value="MurD-like peptide ligases, catalytic domain"/>
    <property type="match status" value="1"/>
</dbReference>
<dbReference type="NCBIfam" id="TIGR01085">
    <property type="entry name" value="murE"/>
    <property type="match status" value="1"/>
</dbReference>
<keyword evidence="3" id="KW-0547">Nucleotide-binding</keyword>
<dbReference type="Pfam" id="PF08245">
    <property type="entry name" value="Mur_ligase_M"/>
    <property type="match status" value="1"/>
</dbReference>
<evidence type="ECO:0000313" key="10">
    <source>
        <dbReference type="EMBL" id="SVB13247.1"/>
    </source>
</evidence>
<dbReference type="GO" id="GO:0051301">
    <property type="term" value="P:cell division"/>
    <property type="evidence" value="ECO:0007669"/>
    <property type="project" value="InterPro"/>
</dbReference>
<dbReference type="AlphaFoldDB" id="A0A382BJ98"/>
<dbReference type="InterPro" id="IPR035911">
    <property type="entry name" value="MurE/MurF_N"/>
</dbReference>
<evidence type="ECO:0000256" key="5">
    <source>
        <dbReference type="ARBA" id="ARBA00022960"/>
    </source>
</evidence>
<feature type="domain" description="Mur ligase N-terminal catalytic" evidence="8">
    <location>
        <begin position="19"/>
        <end position="88"/>
    </location>
</feature>
<dbReference type="InterPro" id="IPR005761">
    <property type="entry name" value="UDP-N-AcMur-Glu-dNH2Pim_ligase"/>
</dbReference>
<evidence type="ECO:0000256" key="7">
    <source>
        <dbReference type="ARBA" id="ARBA00023316"/>
    </source>
</evidence>
<accession>A0A382BJ98</accession>
<protein>
    <recommendedName>
        <fullName evidence="11">Mur ligase central domain-containing protein</fullName>
    </recommendedName>
</protein>
<evidence type="ECO:0000256" key="6">
    <source>
        <dbReference type="ARBA" id="ARBA00022984"/>
    </source>
</evidence>
<keyword evidence="1" id="KW-0963">Cytoplasm</keyword>
<dbReference type="EMBL" id="UINC01029836">
    <property type="protein sequence ID" value="SVB13247.1"/>
    <property type="molecule type" value="Genomic_DNA"/>
</dbReference>
<dbReference type="PANTHER" id="PTHR23135:SF4">
    <property type="entry name" value="UDP-N-ACETYLMURAMOYL-L-ALANYL-D-GLUTAMATE--2,6-DIAMINOPIMELATE LIGASE MURE HOMOLOG, CHLOROPLASTIC"/>
    <property type="match status" value="1"/>
</dbReference>
<reference evidence="10" key="1">
    <citation type="submission" date="2018-05" db="EMBL/GenBank/DDBJ databases">
        <authorList>
            <person name="Lanie J.A."/>
            <person name="Ng W.-L."/>
            <person name="Kazmierczak K.M."/>
            <person name="Andrzejewski T.M."/>
            <person name="Davidsen T.M."/>
            <person name="Wayne K.J."/>
            <person name="Tettelin H."/>
            <person name="Glass J.I."/>
            <person name="Rusch D."/>
            <person name="Podicherti R."/>
            <person name="Tsui H.-C.T."/>
            <person name="Winkler M.E."/>
        </authorList>
    </citation>
    <scope>NUCLEOTIDE SEQUENCE</scope>
</reference>
<evidence type="ECO:0000259" key="9">
    <source>
        <dbReference type="Pfam" id="PF08245"/>
    </source>
</evidence>
<evidence type="ECO:0000259" key="8">
    <source>
        <dbReference type="Pfam" id="PF01225"/>
    </source>
</evidence>
<dbReference type="InterPro" id="IPR036615">
    <property type="entry name" value="Mur_ligase_C_dom_sf"/>
</dbReference>
<dbReference type="SUPFAM" id="SSF53244">
    <property type="entry name" value="MurD-like peptide ligases, peptide-binding domain"/>
    <property type="match status" value="1"/>
</dbReference>
<dbReference type="Gene3D" id="3.40.1390.10">
    <property type="entry name" value="MurE/MurF, N-terminal domain"/>
    <property type="match status" value="1"/>
</dbReference>
<evidence type="ECO:0000256" key="3">
    <source>
        <dbReference type="ARBA" id="ARBA00022741"/>
    </source>
</evidence>
<dbReference type="Gene3D" id="3.40.1190.10">
    <property type="entry name" value="Mur-like, catalytic domain"/>
    <property type="match status" value="1"/>
</dbReference>
<dbReference type="GO" id="GO:0004326">
    <property type="term" value="F:tetrahydrofolylpolyglutamate synthase activity"/>
    <property type="evidence" value="ECO:0007669"/>
    <property type="project" value="InterPro"/>
</dbReference>
<dbReference type="SUPFAM" id="SSF63418">
    <property type="entry name" value="MurE/MurF N-terminal domain"/>
    <property type="match status" value="1"/>
</dbReference>
<dbReference type="InterPro" id="IPR000713">
    <property type="entry name" value="Mur_ligase_N"/>
</dbReference>
<evidence type="ECO:0008006" key="11">
    <source>
        <dbReference type="Google" id="ProtNLM"/>
    </source>
</evidence>
<evidence type="ECO:0000256" key="2">
    <source>
        <dbReference type="ARBA" id="ARBA00022598"/>
    </source>
</evidence>